<reference evidence="1 2" key="1">
    <citation type="journal article" date="2012" name="Nucleic Acids Res.">
        <title>Sequencing of the smallest Apicomplexan genome from the human pathogen Babesia microti.</title>
        <authorList>
            <person name="Cornillot E."/>
            <person name="Hadj-Kaddour K."/>
            <person name="Dassouli A."/>
            <person name="Noel B."/>
            <person name="Ranwez V."/>
            <person name="Vacherie B."/>
            <person name="Augagneur Y."/>
            <person name="Bres V."/>
            <person name="Duclos A."/>
            <person name="Randazzo S."/>
            <person name="Carcy B."/>
            <person name="Debierre-Grockiego F."/>
            <person name="Delbecq S."/>
            <person name="Moubri-Menage K."/>
            <person name="Shams-Eldin H."/>
            <person name="Usmani-Brown S."/>
            <person name="Bringaud F."/>
            <person name="Wincker P."/>
            <person name="Vivares C.P."/>
            <person name="Schwarz R.T."/>
            <person name="Schetters T.P."/>
            <person name="Krause P.J."/>
            <person name="Gorenflot A."/>
            <person name="Berry V."/>
            <person name="Barbe V."/>
            <person name="Ben Mamoun C."/>
        </authorList>
    </citation>
    <scope>NUCLEOTIDE SEQUENCE [LARGE SCALE GENOMIC DNA]</scope>
    <source>
        <strain evidence="1 2">RI</strain>
    </source>
</reference>
<keyword evidence="2" id="KW-1185">Reference proteome</keyword>
<evidence type="ECO:0000313" key="1">
    <source>
        <dbReference type="EMBL" id="SIO73822.1"/>
    </source>
</evidence>
<accession>A0A1N6LY84</accession>
<dbReference type="KEGG" id="bmic:BmR1_04g08570"/>
<reference evidence="1 2" key="2">
    <citation type="journal article" date="2013" name="PLoS ONE">
        <title>Whole genome mapping and re-organization of the nuclear and mitochondrial genomes of Babesia microti isolates.</title>
        <authorList>
            <person name="Cornillot E."/>
            <person name="Dassouli A."/>
            <person name="Garg A."/>
            <person name="Pachikara N."/>
            <person name="Randazzo S."/>
            <person name="Depoix D."/>
            <person name="Carcy B."/>
            <person name="Delbecq S."/>
            <person name="Frutos R."/>
            <person name="Silva J.C."/>
            <person name="Sutton R."/>
            <person name="Krause P.J."/>
            <person name="Mamoun C.B."/>
        </authorList>
    </citation>
    <scope>NUCLEOTIDE SEQUENCE [LARGE SCALE GENOMIC DNA]</scope>
    <source>
        <strain evidence="1 2">RI</strain>
    </source>
</reference>
<proteinExistence type="predicted"/>
<dbReference type="AlphaFoldDB" id="A0A1N6LY84"/>
<reference evidence="1 2" key="3">
    <citation type="journal article" date="2016" name="Sci. Rep.">
        <title>Genome-wide diversity and gene expression profiling of Babesia microti isolates identify polymorphic genes that mediate host-pathogen interactions.</title>
        <authorList>
            <person name="Silva J.C."/>
            <person name="Cornillot E."/>
            <person name="McCracken C."/>
            <person name="Usmani-Brown S."/>
            <person name="Dwivedi A."/>
            <person name="Ifeonu O.O."/>
            <person name="Crabtree J."/>
            <person name="Gotia H.T."/>
            <person name="Virji A.Z."/>
            <person name="Reynes C."/>
            <person name="Colinge J."/>
            <person name="Kumar V."/>
            <person name="Lawres L."/>
            <person name="Pazzi J.E."/>
            <person name="Pablo J.V."/>
            <person name="Hung C."/>
            <person name="Brancato J."/>
            <person name="Kumari P."/>
            <person name="Orvis J."/>
            <person name="Tretina K."/>
            <person name="Chibucos M."/>
            <person name="Ott S."/>
            <person name="Sadzewicz L."/>
            <person name="Sengamalay N."/>
            <person name="Shetty A.C."/>
            <person name="Su Q."/>
            <person name="Tallon L."/>
            <person name="Fraser C.M."/>
            <person name="Frutos R."/>
            <person name="Molina D.M."/>
            <person name="Krause P.J."/>
            <person name="Ben Mamoun C."/>
        </authorList>
    </citation>
    <scope>NUCLEOTIDE SEQUENCE [LARGE SCALE GENOMIC DNA]</scope>
    <source>
        <strain evidence="1 2">RI</strain>
    </source>
</reference>
<dbReference type="EMBL" id="LN871599">
    <property type="protein sequence ID" value="SIO73822.1"/>
    <property type="molecule type" value="Genomic_DNA"/>
</dbReference>
<sequence length="417" mass="47888">MTLLLQIFTIVYAAHFVIGFATNWHKKYILETHNFCNNVNNWGLCHIKMNACVKSIGDMMRECAMNDVSIPDSAHLIPSIETDILKAKIKRAKQTKGLIEPPKYCITGSIDGPSNHAQGIHKLVEQYNENMLNGNGRMDFYEPRGLREINVWDKDMTFEVFPVLLDEGAPISAGQIAKVTLDERHRSKLIESMHFNKIIGICIAFIKNDNPQDPNYTPELVEYGSISELLDISNLDSEGVIIIRPIERFKIIKFDATPGDTHMRATVKLIKDQYQPLRNLSITLDNIKALYSLYDKCNFLQEEYCKLTGRLEQMKSIAEREDFNSKVDGMISHIEFDPNDPNLFTYKEVSQTRMRIFEIISFCAMEFHCDENTRIWASRITNTEERLIAVRLVLEKKMAALKAAIERLISENRENAT</sequence>
<protein>
    <recommendedName>
        <fullName evidence="3">Lon N-terminal domain-containing protein</fullName>
    </recommendedName>
</protein>
<dbReference type="VEuPathDB" id="PiroplasmaDB:BmR1_04g08570"/>
<dbReference type="OrthoDB" id="330737at2759"/>
<dbReference type="Proteomes" id="UP000002899">
    <property type="component" value="Chromosome IV"/>
</dbReference>
<name>A0A1N6LY84_BABMR</name>
<evidence type="ECO:0000313" key="2">
    <source>
        <dbReference type="Proteomes" id="UP000002899"/>
    </source>
</evidence>
<organism evidence="1 2">
    <name type="scientific">Babesia microti (strain RI)</name>
    <dbReference type="NCBI Taxonomy" id="1133968"/>
    <lineage>
        <taxon>Eukaryota</taxon>
        <taxon>Sar</taxon>
        <taxon>Alveolata</taxon>
        <taxon>Apicomplexa</taxon>
        <taxon>Aconoidasida</taxon>
        <taxon>Piroplasmida</taxon>
        <taxon>Babesiidae</taxon>
        <taxon>Babesia</taxon>
    </lineage>
</organism>
<dbReference type="GeneID" id="24426343"/>
<evidence type="ECO:0008006" key="3">
    <source>
        <dbReference type="Google" id="ProtNLM"/>
    </source>
</evidence>
<dbReference type="RefSeq" id="XP_021337879.1">
    <property type="nucleotide sequence ID" value="XM_021482702.1"/>
</dbReference>